<organism evidence="2 3">
    <name type="scientific">Plebeiibacterium marinum</name>
    <dbReference type="NCBI Taxonomy" id="2992111"/>
    <lineage>
        <taxon>Bacteria</taxon>
        <taxon>Pseudomonadati</taxon>
        <taxon>Bacteroidota</taxon>
        <taxon>Bacteroidia</taxon>
        <taxon>Marinilabiliales</taxon>
        <taxon>Marinilabiliaceae</taxon>
        <taxon>Plebeiibacterium</taxon>
    </lineage>
</organism>
<reference evidence="2" key="1">
    <citation type="submission" date="2022-10" db="EMBL/GenBank/DDBJ databases">
        <authorList>
            <person name="Yu W.X."/>
        </authorList>
    </citation>
    <scope>NUCLEOTIDE SEQUENCE</scope>
    <source>
        <strain evidence="2">D04</strain>
    </source>
</reference>
<dbReference type="Pfam" id="PF20594">
    <property type="entry name" value="DUF6794"/>
    <property type="match status" value="1"/>
</dbReference>
<protein>
    <recommendedName>
        <fullName evidence="1">DUF6794 domain-containing protein</fullName>
    </recommendedName>
</protein>
<accession>A0AAE3SIF7</accession>
<evidence type="ECO:0000313" key="3">
    <source>
        <dbReference type="Proteomes" id="UP001207408"/>
    </source>
</evidence>
<keyword evidence="3" id="KW-1185">Reference proteome</keyword>
<dbReference type="EMBL" id="JAPDPI010000002">
    <property type="protein sequence ID" value="MCW3804339.1"/>
    <property type="molecule type" value="Genomic_DNA"/>
</dbReference>
<proteinExistence type="predicted"/>
<gene>
    <name evidence="2" type="ORF">OM074_01815</name>
</gene>
<evidence type="ECO:0000259" key="1">
    <source>
        <dbReference type="Pfam" id="PF20594"/>
    </source>
</evidence>
<dbReference type="AlphaFoldDB" id="A0AAE3SIF7"/>
<dbReference type="RefSeq" id="WP_301197560.1">
    <property type="nucleotide sequence ID" value="NZ_JAPDPI010000002.1"/>
</dbReference>
<feature type="domain" description="DUF6794" evidence="1">
    <location>
        <begin position="35"/>
        <end position="114"/>
    </location>
</feature>
<sequence length="284" mass="33040">MKTLKILFIFLSLTVTNYCYSQVVIIIWGSDPLGPNSMEEAINDLDSVYFQKQSEELNPVNESEFIEQHEFEVGRYIRRKWGVLGGPSLFKKISQDSIHSPRFLTHLVLSSFYRTFYGDKLETQVSQQVIESAPRRKKYLMRFKIRDGVNVPNAKFRITQIFIKDHLNTSLGTLYPTGKKVGDLVVKKPLKAYLDEWLIQKFSKSTNLDVTITIRDFYSEIAARTWGSEMAVYLSMNISSFEITRSYNLIEFYEPKTVYTGIDVNKAFEDLLEKALIEFNKELR</sequence>
<dbReference type="InterPro" id="IPR046744">
    <property type="entry name" value="DUF6794"/>
</dbReference>
<evidence type="ECO:0000313" key="2">
    <source>
        <dbReference type="EMBL" id="MCW3804339.1"/>
    </source>
</evidence>
<name>A0AAE3SIF7_9BACT</name>
<comment type="caution">
    <text evidence="2">The sequence shown here is derived from an EMBL/GenBank/DDBJ whole genome shotgun (WGS) entry which is preliminary data.</text>
</comment>
<dbReference type="Proteomes" id="UP001207408">
    <property type="component" value="Unassembled WGS sequence"/>
</dbReference>